<feature type="transmembrane region" description="Helical" evidence="2">
    <location>
        <begin position="37"/>
        <end position="59"/>
    </location>
</feature>
<evidence type="ECO:0000313" key="4">
    <source>
        <dbReference type="Proteomes" id="UP000734854"/>
    </source>
</evidence>
<proteinExistence type="predicted"/>
<name>A0A8J5GD64_ZINOF</name>
<dbReference type="EMBL" id="JACMSC010000010">
    <property type="protein sequence ID" value="KAG6503581.1"/>
    <property type="molecule type" value="Genomic_DNA"/>
</dbReference>
<comment type="caution">
    <text evidence="3">The sequence shown here is derived from an EMBL/GenBank/DDBJ whole genome shotgun (WGS) entry which is preliminary data.</text>
</comment>
<keyword evidence="2" id="KW-0472">Membrane</keyword>
<sequence>MSPKPLFPSSPTLILPLVPRFQSPVRCSSLALRSDPVHLAALPICFVRWLTYTSMVISFKLSRVGTRYRPRVRSEPESLALEDRTSGRPKSDESPVKVYNHLCLTMRKSERMKHENQSPCLTDCSNHSGEHVASFSLNLYPDGFYIRKPTEGMLLPPLQDVSELLHPYDGISETLFSVNVAVILIAVSLHLLYFIAIGEHSSLQLRMAGYLEIFWMTYLASTIKDLYFVRCSIIQKVCLRMSTGDVVRDMQSISDDSWSYNDFLQVESQIIKALHPKLYLHPKSSLKRFFEEPVSKKLDLGIKWRWTKKQHKKHEFGSKSIPTDISGSRTIENIKQQTSGSPKHATLTFAVNTFLGSMPRIQQSSDLNGAPLHASQMISKPCNVPYAGWSISPLVHTAVDSITQGRCKASHRIGNQLHAESSRTCVVKIPKKGSPSFHPPQLGKDALSGLEEKTAVCLQKQQGVQNNQFVYLSNHCSTTDTSTVKVPDEVTSVSIRNKESKQKLPMINYLSFHSLLDDSLHIQRIPNQGDTCRKRKFTRCSQVSTDSPDKLVAKKTVHLPTHRFSFPEVTAAKLHLEDTVILSTDSVETGSLAFVPDIPLDNTEIPSHISDDEVDKTNILKKLSIIQEITQRHRLGLKENKADSCKTTREFKHSIKPPDDLFINEDIQGIGGSGDTCTAHILTYKREEIFFGGSYWLFFPYEQYCKLALTGLDPSNHMVVANIIYSTDKYSSDYLHLKSHYAGLFAAQFTSLMERDGYKLVNNNTSEDKTDHSSCSFTSSNNCMPTAQLHSCSHQRSAVSTRIAPSASLTRPPKIDVMQQQLCVGIPNSVRPLSLVPFQQSPQPPQGNLQSKMASVRAEYDNLCRPHVSGSNISQMPGTNNSCQPISHGGFNKTNHAIDLANQRQTHRLGMDINFGMKHQRNGHGTMITRPLLDHPPVRSNAFLLQGRGKSPQLSNKSSMNLYSLAHRQQYHVQSDFSEGLLSSQNLQCQQSDENGQHLQLIVSLMTLLYAKLEMTPFVGLRLSRTFDSTYSFSSVY</sequence>
<organism evidence="3 4">
    <name type="scientific">Zingiber officinale</name>
    <name type="common">Ginger</name>
    <name type="synonym">Amomum zingiber</name>
    <dbReference type="NCBI Taxonomy" id="94328"/>
    <lineage>
        <taxon>Eukaryota</taxon>
        <taxon>Viridiplantae</taxon>
        <taxon>Streptophyta</taxon>
        <taxon>Embryophyta</taxon>
        <taxon>Tracheophyta</taxon>
        <taxon>Spermatophyta</taxon>
        <taxon>Magnoliopsida</taxon>
        <taxon>Liliopsida</taxon>
        <taxon>Zingiberales</taxon>
        <taxon>Zingiberaceae</taxon>
        <taxon>Zingiber</taxon>
    </lineage>
</organism>
<evidence type="ECO:0000256" key="2">
    <source>
        <dbReference type="SAM" id="Phobius"/>
    </source>
</evidence>
<dbReference type="GO" id="GO:0000124">
    <property type="term" value="C:SAGA complex"/>
    <property type="evidence" value="ECO:0007669"/>
    <property type="project" value="InterPro"/>
</dbReference>
<reference evidence="3 4" key="1">
    <citation type="submission" date="2020-08" db="EMBL/GenBank/DDBJ databases">
        <title>Plant Genome Project.</title>
        <authorList>
            <person name="Zhang R.-G."/>
        </authorList>
    </citation>
    <scope>NUCLEOTIDE SEQUENCE [LARGE SCALE GENOMIC DNA]</scope>
    <source>
        <tissue evidence="3">Rhizome</tissue>
    </source>
</reference>
<dbReference type="Proteomes" id="UP000734854">
    <property type="component" value="Unassembled WGS sequence"/>
</dbReference>
<protein>
    <submittedName>
        <fullName evidence="3">Uncharacterized protein</fullName>
    </submittedName>
</protein>
<dbReference type="AlphaFoldDB" id="A0A8J5GD64"/>
<dbReference type="GO" id="GO:0006357">
    <property type="term" value="P:regulation of transcription by RNA polymerase II"/>
    <property type="evidence" value="ECO:0007669"/>
    <property type="project" value="TreeGrafter"/>
</dbReference>
<dbReference type="PANTHER" id="PTHR13526:SF8">
    <property type="entry name" value="TRANSCRIPTION FACTOR SPT20 HOMOLOG"/>
    <property type="match status" value="1"/>
</dbReference>
<dbReference type="InterPro" id="IPR021950">
    <property type="entry name" value="Spt20"/>
</dbReference>
<evidence type="ECO:0000256" key="1">
    <source>
        <dbReference type="SAM" id="MobiDB-lite"/>
    </source>
</evidence>
<keyword evidence="2" id="KW-0812">Transmembrane</keyword>
<feature type="transmembrane region" description="Helical" evidence="2">
    <location>
        <begin position="175"/>
        <end position="196"/>
    </location>
</feature>
<evidence type="ECO:0000313" key="3">
    <source>
        <dbReference type="EMBL" id="KAG6503581.1"/>
    </source>
</evidence>
<accession>A0A8J5GD64</accession>
<dbReference type="PANTHER" id="PTHR13526">
    <property type="entry name" value="TRANSCRIPTION FACTOR SPT20 HOMOLOG"/>
    <property type="match status" value="1"/>
</dbReference>
<keyword evidence="2" id="KW-1133">Transmembrane helix</keyword>
<feature type="region of interest" description="Disordered" evidence="1">
    <location>
        <begin position="72"/>
        <end position="94"/>
    </location>
</feature>
<keyword evidence="4" id="KW-1185">Reference proteome</keyword>
<dbReference type="GO" id="GO:0003712">
    <property type="term" value="F:transcription coregulator activity"/>
    <property type="evidence" value="ECO:0007669"/>
    <property type="project" value="InterPro"/>
</dbReference>
<gene>
    <name evidence="3" type="ORF">ZIOFF_035897</name>
</gene>